<proteinExistence type="predicted"/>
<sequence>MTQRNTCRVLTAAVLTGAALLSAGPVALAEAPRQDGVAVVDEPDTSELNNKWTFAPLGVPVFGLIDSLSGVPKRLGLPL</sequence>
<gene>
    <name evidence="2" type="ORF">F1721_20165</name>
</gene>
<dbReference type="OrthoDB" id="3637822at2"/>
<name>A0A5M7BSF5_SACHI</name>
<accession>A0A5M7BSF5</accession>
<evidence type="ECO:0000256" key="1">
    <source>
        <dbReference type="SAM" id="SignalP"/>
    </source>
</evidence>
<dbReference type="RefSeq" id="WP_150068297.1">
    <property type="nucleotide sequence ID" value="NZ_JBEPDJ010000001.1"/>
</dbReference>
<organism evidence="2 3">
    <name type="scientific">Saccharopolyspora hirsuta</name>
    <dbReference type="NCBI Taxonomy" id="1837"/>
    <lineage>
        <taxon>Bacteria</taxon>
        <taxon>Bacillati</taxon>
        <taxon>Actinomycetota</taxon>
        <taxon>Actinomycetes</taxon>
        <taxon>Pseudonocardiales</taxon>
        <taxon>Pseudonocardiaceae</taxon>
        <taxon>Saccharopolyspora</taxon>
    </lineage>
</organism>
<feature type="signal peptide" evidence="1">
    <location>
        <begin position="1"/>
        <end position="29"/>
    </location>
</feature>
<evidence type="ECO:0000313" key="3">
    <source>
        <dbReference type="Proteomes" id="UP000323946"/>
    </source>
</evidence>
<reference evidence="2 3" key="1">
    <citation type="submission" date="2019-09" db="EMBL/GenBank/DDBJ databases">
        <title>Draft genome sequence of the thermophilic Saccharopolyspora hirsuta VKM Ac-666T.</title>
        <authorList>
            <person name="Lobastova T.G."/>
            <person name="Fokina V."/>
            <person name="Bragin E.Y."/>
            <person name="Shtratnikova V.Y."/>
            <person name="Starodumova I.P."/>
            <person name="Tarlachkov S.V."/>
            <person name="Donova M.V."/>
        </authorList>
    </citation>
    <scope>NUCLEOTIDE SEQUENCE [LARGE SCALE GENOMIC DNA]</scope>
    <source>
        <strain evidence="2 3">VKM Ac-666</strain>
    </source>
</reference>
<protein>
    <submittedName>
        <fullName evidence="2">Uncharacterized protein</fullName>
    </submittedName>
</protein>
<keyword evidence="3" id="KW-1185">Reference proteome</keyword>
<dbReference type="AlphaFoldDB" id="A0A5M7BSF5"/>
<feature type="chain" id="PRO_5024375207" evidence="1">
    <location>
        <begin position="30"/>
        <end position="79"/>
    </location>
</feature>
<dbReference type="Proteomes" id="UP000323946">
    <property type="component" value="Unassembled WGS sequence"/>
</dbReference>
<keyword evidence="1" id="KW-0732">Signal</keyword>
<evidence type="ECO:0000313" key="2">
    <source>
        <dbReference type="EMBL" id="KAA5831088.1"/>
    </source>
</evidence>
<dbReference type="EMBL" id="VWPH01000009">
    <property type="protein sequence ID" value="KAA5831088.1"/>
    <property type="molecule type" value="Genomic_DNA"/>
</dbReference>
<comment type="caution">
    <text evidence="2">The sequence shown here is derived from an EMBL/GenBank/DDBJ whole genome shotgun (WGS) entry which is preliminary data.</text>
</comment>